<gene>
    <name evidence="2" type="primary">ND6</name>
</gene>
<protein>
    <submittedName>
        <fullName evidence="2">NADH dehydrogenase subunit 6</fullName>
    </submittedName>
</protein>
<keyword evidence="1" id="KW-1133">Transmembrane helix</keyword>
<feature type="transmembrane region" description="Helical" evidence="1">
    <location>
        <begin position="72"/>
        <end position="92"/>
    </location>
</feature>
<feature type="transmembrane region" description="Helical" evidence="1">
    <location>
        <begin position="112"/>
        <end position="134"/>
    </location>
</feature>
<evidence type="ECO:0000313" key="2">
    <source>
        <dbReference type="EMBL" id="URW97662.1"/>
    </source>
</evidence>
<sequence length="143" mass="16768">MNIFMILCLILFSMSNHPLSMIFLLIMITLSSSILIYYSLVTSWFSYVLLIIMLSGMMIIFMYMATLSPNEFFLYSFFPIYLLPLLFIVTYLPSFMAPPQLWSMKQVSSSFFSITIFMVTFLFMLMVAMTKITFWQKGPMSFL</sequence>
<keyword evidence="1" id="KW-0472">Membrane</keyword>
<dbReference type="EMBL" id="MW822557">
    <property type="protein sequence ID" value="URW97662.1"/>
    <property type="molecule type" value="Genomic_DNA"/>
</dbReference>
<accession>A0A8X8M111</accession>
<evidence type="ECO:0000256" key="1">
    <source>
        <dbReference type="SAM" id="Phobius"/>
    </source>
</evidence>
<organism evidence="2">
    <name type="scientific">Songthela sp</name>
    <dbReference type="NCBI Taxonomy" id="2946135"/>
    <lineage>
        <taxon>Eukaryota</taxon>
        <taxon>Metazoa</taxon>
        <taxon>Ecdysozoa</taxon>
        <taxon>Arthropoda</taxon>
        <taxon>Chelicerata</taxon>
        <taxon>Arachnida</taxon>
        <taxon>Araneae</taxon>
        <taxon>Mesothelae</taxon>
        <taxon>Liphistiidae</taxon>
        <taxon>Songthela</taxon>
    </lineage>
</organism>
<reference evidence="2" key="1">
    <citation type="journal article" date="2022" name="Zool. Res.">
        <title>Mitochondrial phylogenomics provides insights into the phylogeny and evolution of spiders (Arthropoda: Araneae).</title>
        <authorList>
            <person name="Li M."/>
            <person name="Chen W.-T."/>
            <person name="Zhang Q.-L."/>
            <person name="Liu M."/>
            <person name="Xing C.-W."/>
            <person name="Cao Y."/>
            <person name="Luo F.-Z."/>
            <person name="Yuan M.-L."/>
        </authorList>
    </citation>
    <scope>NUCLEOTIDE SEQUENCE</scope>
</reference>
<feature type="transmembrane region" description="Helical" evidence="1">
    <location>
        <begin position="21"/>
        <end position="38"/>
    </location>
</feature>
<name>A0A8X8M111_9ARAC</name>
<dbReference type="AlphaFoldDB" id="A0A8X8M111"/>
<feature type="transmembrane region" description="Helical" evidence="1">
    <location>
        <begin position="44"/>
        <end position="65"/>
    </location>
</feature>
<keyword evidence="1" id="KW-0812">Transmembrane</keyword>
<geneLocation type="mitochondrion" evidence="2"/>
<proteinExistence type="predicted"/>
<keyword evidence="2" id="KW-0496">Mitochondrion</keyword>